<dbReference type="OrthoDB" id="2922289at2759"/>
<name>A0A3M7MFC5_9PLEO</name>
<proteinExistence type="predicted"/>
<gene>
    <name evidence="1" type="ORF">GMOD_00008971</name>
</gene>
<protein>
    <submittedName>
        <fullName evidence="1">C2H2 and C2HC zinc finger</fullName>
    </submittedName>
</protein>
<dbReference type="AlphaFoldDB" id="A0A3M7MFC5"/>
<accession>A0A3M7MFC5</accession>
<dbReference type="PANTHER" id="PTHR40788:SF2">
    <property type="entry name" value="CLR5 DOMAIN-CONTAINING PROTEIN"/>
    <property type="match status" value="1"/>
</dbReference>
<sequence length="722" mass="82821">MPESHRPDYEERVSKLLKSHDASNHEKELNVEQSLFSDAKWWPYINLEDLAKPKCLLTFLNTRGRNPPMAFALTELMFSPLILAEMLSGKLGLGHNRHVMYFSKVPDPALYGKVSATARTVEKYNINEDGLECCPRFGLPILHIQNRIYQFLVACSQLILHDMNEDTLLRGQIQEQPPTSDVKLYIDAGQTHNSDLHMVASYRNRGSIDFVKLLGYFNALYTSAKDHILALREDPSYFADWFAEIADHSPKMILDVHNSVHSALDSPEVLMGKAHDIIIEAYMGFTMWKQLYEMAEKLVNASQLPQDELFSRLVAQFGRRVQKASVLLSKMLNGYHAAAPNIRKLYVRTNDSLTNPKIGFKPGEKCTLDQYWLLISFRRIYQNEKDPHSAEKLYHMLDNVATIMRKSRPAKDLMSPRLSDLFAQLSIVGECQMDCELWYKTPQGHQVDRTVPHSDEFSHNWIYQIHGCQLPVQSANPFRGKLAYPIHKVRNRKNVKIMRAAEASLDKFWDCVDRFYESEDKKGQHGIFRQCVSESGSMQRTPPWEAPLTTKTESPGQQSCIYEPFSRILHDTTLQFTGTFNKLAIQEKVKPKTKGDTATPVIVNEIAPAPETNTPTWTIKLDKRAYKTMKALFHVSVSDTEDFPKAIKWDDFKRAMVRIGFAAEKLQGSAWQFTPGPGINVNRGIHFHEPHPESEIPYVMARRIGRRLEQVYGWCGETFRHS</sequence>
<reference evidence="1 2" key="1">
    <citation type="journal article" date="2014" name="PLoS ONE">
        <title>De novo Genome Assembly of the Fungal Plant Pathogen Pyrenophora semeniperda.</title>
        <authorList>
            <person name="Soliai M.M."/>
            <person name="Meyer S.E."/>
            <person name="Udall J.A."/>
            <person name="Elzinga D.E."/>
            <person name="Hermansen R.A."/>
            <person name="Bodily P.M."/>
            <person name="Hart A.A."/>
            <person name="Coleman C.E."/>
        </authorList>
    </citation>
    <scope>NUCLEOTIDE SEQUENCE [LARGE SCALE GENOMIC DNA]</scope>
    <source>
        <strain evidence="1 2">CCB06</strain>
        <tissue evidence="1">Mycelium</tissue>
    </source>
</reference>
<dbReference type="Proteomes" id="UP000265663">
    <property type="component" value="Unassembled WGS sequence"/>
</dbReference>
<dbReference type="PANTHER" id="PTHR40788">
    <property type="entry name" value="CLR5 DOMAIN-CONTAINING PROTEIN-RELATED"/>
    <property type="match status" value="1"/>
</dbReference>
<keyword evidence="2" id="KW-1185">Reference proteome</keyword>
<organism evidence="1 2">
    <name type="scientific">Pyrenophora seminiperda CCB06</name>
    <dbReference type="NCBI Taxonomy" id="1302712"/>
    <lineage>
        <taxon>Eukaryota</taxon>
        <taxon>Fungi</taxon>
        <taxon>Dikarya</taxon>
        <taxon>Ascomycota</taxon>
        <taxon>Pezizomycotina</taxon>
        <taxon>Dothideomycetes</taxon>
        <taxon>Pleosporomycetidae</taxon>
        <taxon>Pleosporales</taxon>
        <taxon>Pleosporineae</taxon>
        <taxon>Pleosporaceae</taxon>
        <taxon>Pyrenophora</taxon>
    </lineage>
</organism>
<evidence type="ECO:0000313" key="1">
    <source>
        <dbReference type="EMBL" id="RMZ73167.1"/>
    </source>
</evidence>
<dbReference type="EMBL" id="KE747839">
    <property type="protein sequence ID" value="RMZ73167.1"/>
    <property type="molecule type" value="Genomic_DNA"/>
</dbReference>
<evidence type="ECO:0000313" key="2">
    <source>
        <dbReference type="Proteomes" id="UP000265663"/>
    </source>
</evidence>